<organism evidence="2">
    <name type="scientific">marine metagenome</name>
    <dbReference type="NCBI Taxonomy" id="408172"/>
    <lineage>
        <taxon>unclassified sequences</taxon>
        <taxon>metagenomes</taxon>
        <taxon>ecological metagenomes</taxon>
    </lineage>
</organism>
<reference evidence="2" key="1">
    <citation type="submission" date="2018-05" db="EMBL/GenBank/DDBJ databases">
        <authorList>
            <person name="Lanie J.A."/>
            <person name="Ng W.-L."/>
            <person name="Kazmierczak K.M."/>
            <person name="Andrzejewski T.M."/>
            <person name="Davidsen T.M."/>
            <person name="Wayne K.J."/>
            <person name="Tettelin H."/>
            <person name="Glass J.I."/>
            <person name="Rusch D."/>
            <person name="Podicherti R."/>
            <person name="Tsui H.-C.T."/>
            <person name="Winkler M.E."/>
        </authorList>
    </citation>
    <scope>NUCLEOTIDE SEQUENCE</scope>
</reference>
<evidence type="ECO:0000259" key="1">
    <source>
        <dbReference type="Pfam" id="PF13640"/>
    </source>
</evidence>
<feature type="domain" description="Prolyl 4-hydroxylase alpha subunit Fe(2+) 2OG dioxygenase" evidence="1">
    <location>
        <begin position="118"/>
        <end position="213"/>
    </location>
</feature>
<dbReference type="Gene3D" id="2.60.120.620">
    <property type="entry name" value="q2cbj1_9rhob like domain"/>
    <property type="match status" value="1"/>
</dbReference>
<dbReference type="InterPro" id="IPR044862">
    <property type="entry name" value="Pro_4_hyd_alph_FE2OG_OXY"/>
</dbReference>
<protein>
    <recommendedName>
        <fullName evidence="1">Prolyl 4-hydroxylase alpha subunit Fe(2+) 2OG dioxygenase domain-containing protein</fullName>
    </recommendedName>
</protein>
<dbReference type="AlphaFoldDB" id="A0A381UKV8"/>
<accession>A0A381UKV8</accession>
<dbReference type="Pfam" id="PF13640">
    <property type="entry name" value="2OG-FeII_Oxy_3"/>
    <property type="match status" value="1"/>
</dbReference>
<name>A0A381UKV8_9ZZZZ</name>
<evidence type="ECO:0000313" key="2">
    <source>
        <dbReference type="EMBL" id="SVA28760.1"/>
    </source>
</evidence>
<proteinExistence type="predicted"/>
<gene>
    <name evidence="2" type="ORF">METZ01_LOCUS81614</name>
</gene>
<dbReference type="EMBL" id="UINC01006641">
    <property type="protein sequence ID" value="SVA28760.1"/>
    <property type="molecule type" value="Genomic_DNA"/>
</dbReference>
<sequence>MNRQNLADHILARLVQEHDSIRESYSKSKDSIGHFMIDNLFPDEIAKSIFKSFPKLKSMKMRKDLREFKYVAAQMNQYNPILEETVYAFQDERIVSFIQGVFGLDSLYPDEHLYAGGISSMRQNNFLNPHIDNSHDKDRYKWRVFNLLYYVTPKWEKDFGGNLEIWPLGVKNEQTTIHSKFNRLVIMATHDASWHSVSPVTYDGVRCCVSNYYFSDSPSKPNEQFHVTSFRGRPNQIIRDLYLRFDATLRMGIRRLFSKGIVKTDHLYKK</sequence>